<name>A0A3A8EIM1_9GAMM</name>
<feature type="domain" description="Amidase" evidence="1">
    <location>
        <begin position="67"/>
        <end position="540"/>
    </location>
</feature>
<dbReference type="AlphaFoldDB" id="A0A3A8EIM1"/>
<sequence>MIQHSYLLKRFSLPLFILTGFISGCNDDDDNSQTNSHVTPQPYQFVEGTIEQMQNSIKTGGITCHQVVQGYIDRINAYDKQGPTLNSVITISETALNEADKLDAYFKQNGKLIGPMHCVTVLPKDNIDTFDMPTSAGSKALMYSQPLQDAYVIKKIRDAGGIIIGKANLDEFAFGFQGNGTHPRGGQVKNAYDLSKGPGGSSSGTGASISASFAQVGIGTDTGGSVRVPSSVEGLFGLRPSLRLVSQSGIIPLAPFQDTAGPMCRAIQDCAILMDQMIGYDSSPFANQRASFDINAPAVNGSIAYQTMTNTPTSYLTGLNKDALKGAHIGVVRALFDASNSTETQLVNNTIDNAIAQLKAAGATVDDVTIEDLNAIMTNYRSVSAFEFKTSLTKYLQSWSNIQDHHYLSYDEVLASGEARSNFNAYNIDLSAESVKAEYKKNTEERPNFVRTRLNNALDNKTLDGVSKGAAYDVLLYPTIQGLPSVLGGSPTTGTNNRLSPFSGFPAMNLPAGMVTTASNLPRVPVGMEILGREFAEPTLFKIAYAWQQYAQPRQAPINTPELKKAN</sequence>
<evidence type="ECO:0000313" key="2">
    <source>
        <dbReference type="EMBL" id="RKG34435.1"/>
    </source>
</evidence>
<evidence type="ECO:0000259" key="1">
    <source>
        <dbReference type="Pfam" id="PF01425"/>
    </source>
</evidence>
<reference evidence="2 3" key="1">
    <citation type="submission" date="2018-09" db="EMBL/GenBank/DDBJ databases">
        <title>The draft genome of Acinetobacter spp. strains.</title>
        <authorList>
            <person name="Qin J."/>
            <person name="Feng Y."/>
            <person name="Zong Z."/>
        </authorList>
    </citation>
    <scope>NUCLEOTIDE SEQUENCE [LARGE SCALE GENOMIC DNA]</scope>
    <source>
        <strain evidence="2 3">WCHAc060096</strain>
    </source>
</reference>
<dbReference type="SUPFAM" id="SSF75304">
    <property type="entry name" value="Amidase signature (AS) enzymes"/>
    <property type="match status" value="1"/>
</dbReference>
<dbReference type="Proteomes" id="UP000269001">
    <property type="component" value="Unassembled WGS sequence"/>
</dbReference>
<dbReference type="InterPro" id="IPR023631">
    <property type="entry name" value="Amidase_dom"/>
</dbReference>
<dbReference type="Gene3D" id="3.90.1300.10">
    <property type="entry name" value="Amidase signature (AS) domain"/>
    <property type="match status" value="1"/>
</dbReference>
<keyword evidence="3" id="KW-1185">Reference proteome</keyword>
<dbReference type="PANTHER" id="PTHR42678:SF5">
    <property type="entry name" value="GLUTAMYL-TRNA(GLN) AMIDOTRANSFERASE SUBUNIT A"/>
    <property type="match status" value="1"/>
</dbReference>
<dbReference type="InterPro" id="IPR036928">
    <property type="entry name" value="AS_sf"/>
</dbReference>
<comment type="caution">
    <text evidence="2">The sequence shown here is derived from an EMBL/GenBank/DDBJ whole genome shotgun (WGS) entry which is preliminary data.</text>
</comment>
<dbReference type="PROSITE" id="PS00571">
    <property type="entry name" value="AMIDASES"/>
    <property type="match status" value="1"/>
</dbReference>
<dbReference type="PANTHER" id="PTHR42678">
    <property type="entry name" value="AMIDASE"/>
    <property type="match status" value="1"/>
</dbReference>
<dbReference type="EMBL" id="RAXU01000006">
    <property type="protein sequence ID" value="RKG34435.1"/>
    <property type="molecule type" value="Genomic_DNA"/>
</dbReference>
<proteinExistence type="predicted"/>
<dbReference type="InterPro" id="IPR020556">
    <property type="entry name" value="Amidase_CS"/>
</dbReference>
<dbReference type="Pfam" id="PF01425">
    <property type="entry name" value="Amidase"/>
    <property type="match status" value="1"/>
</dbReference>
<organism evidence="2 3">
    <name type="scientific">Acinetobacter guerrae</name>
    <dbReference type="NCBI Taxonomy" id="1843371"/>
    <lineage>
        <taxon>Bacteria</taxon>
        <taxon>Pseudomonadati</taxon>
        <taxon>Pseudomonadota</taxon>
        <taxon>Gammaproteobacteria</taxon>
        <taxon>Moraxellales</taxon>
        <taxon>Moraxellaceae</taxon>
        <taxon>Acinetobacter</taxon>
    </lineage>
</organism>
<evidence type="ECO:0000313" key="3">
    <source>
        <dbReference type="Proteomes" id="UP000269001"/>
    </source>
</evidence>
<gene>
    <name evidence="2" type="ORF">D7V21_06695</name>
</gene>
<protein>
    <submittedName>
        <fullName evidence="2">Amidase</fullName>
    </submittedName>
</protein>
<dbReference type="RefSeq" id="WP_120369744.1">
    <property type="nucleotide sequence ID" value="NZ_RAXU01000006.1"/>
</dbReference>
<accession>A0A3A8EIM1</accession>